<keyword evidence="2" id="KW-1185">Reference proteome</keyword>
<reference evidence="1 2" key="1">
    <citation type="submission" date="2020-10" db="EMBL/GenBank/DDBJ databases">
        <title>The Coptis chinensis genome and diversification of protoberbering-type alkaloids.</title>
        <authorList>
            <person name="Wang B."/>
            <person name="Shu S."/>
            <person name="Song C."/>
            <person name="Liu Y."/>
        </authorList>
    </citation>
    <scope>NUCLEOTIDE SEQUENCE [LARGE SCALE GENOMIC DNA]</scope>
    <source>
        <strain evidence="1">HL-2020</strain>
        <tissue evidence="1">Leaf</tissue>
    </source>
</reference>
<accession>A0A835H115</accession>
<dbReference type="InterPro" id="IPR011009">
    <property type="entry name" value="Kinase-like_dom_sf"/>
</dbReference>
<dbReference type="PANTHER" id="PTHR27006:SF634">
    <property type="entry name" value="RECEPTOR-LIKE SERINE_THREONINE-PROTEIN KINASE"/>
    <property type="match status" value="1"/>
</dbReference>
<dbReference type="Gene3D" id="1.10.510.10">
    <property type="entry name" value="Transferase(Phosphotransferase) domain 1"/>
    <property type="match status" value="1"/>
</dbReference>
<evidence type="ECO:0008006" key="3">
    <source>
        <dbReference type="Google" id="ProtNLM"/>
    </source>
</evidence>
<dbReference type="OrthoDB" id="4062651at2759"/>
<dbReference type="AlphaFoldDB" id="A0A835H115"/>
<proteinExistence type="predicted"/>
<gene>
    <name evidence="1" type="ORF">IFM89_033900</name>
</gene>
<dbReference type="SUPFAM" id="SSF56112">
    <property type="entry name" value="Protein kinase-like (PK-like)"/>
    <property type="match status" value="1"/>
</dbReference>
<protein>
    <recommendedName>
        <fullName evidence="3">S-locus receptor kinase C-terminal domain-containing protein</fullName>
    </recommendedName>
</protein>
<comment type="caution">
    <text evidence="1">The sequence shown here is derived from an EMBL/GenBank/DDBJ whole genome shotgun (WGS) entry which is preliminary data.</text>
</comment>
<dbReference type="EMBL" id="JADFTS010000009">
    <property type="protein sequence ID" value="KAF9590374.1"/>
    <property type="molecule type" value="Genomic_DNA"/>
</dbReference>
<name>A0A835H115_9MAGN</name>
<evidence type="ECO:0000313" key="1">
    <source>
        <dbReference type="EMBL" id="KAF9590374.1"/>
    </source>
</evidence>
<dbReference type="PANTHER" id="PTHR27006">
    <property type="entry name" value="PROMASTIGOTE SURFACE ANTIGEN PROTEIN PSA"/>
    <property type="match status" value="1"/>
</dbReference>
<dbReference type="Proteomes" id="UP000631114">
    <property type="component" value="Unassembled WGS sequence"/>
</dbReference>
<organism evidence="1 2">
    <name type="scientific">Coptis chinensis</name>
    <dbReference type="NCBI Taxonomy" id="261450"/>
    <lineage>
        <taxon>Eukaryota</taxon>
        <taxon>Viridiplantae</taxon>
        <taxon>Streptophyta</taxon>
        <taxon>Embryophyta</taxon>
        <taxon>Tracheophyta</taxon>
        <taxon>Spermatophyta</taxon>
        <taxon>Magnoliopsida</taxon>
        <taxon>Ranunculales</taxon>
        <taxon>Ranunculaceae</taxon>
        <taxon>Coptidoideae</taxon>
        <taxon>Coptis</taxon>
    </lineage>
</organism>
<sequence>MMCLALECSLLEIVWRLWNENKALELMDPTLVESYNSQELMRCIHMGLLCVQDHALDRPTMSTIVSMLCSDATLPIPKQFAFTLQRSFEQSIIPSDNNDAISINSITVSISQGR</sequence>
<evidence type="ECO:0000313" key="2">
    <source>
        <dbReference type="Proteomes" id="UP000631114"/>
    </source>
</evidence>